<organism evidence="1 2">
    <name type="scientific">Corynebacterium yudongzhengii</name>
    <dbReference type="NCBI Taxonomy" id="2080740"/>
    <lineage>
        <taxon>Bacteria</taxon>
        <taxon>Bacillati</taxon>
        <taxon>Actinomycetota</taxon>
        <taxon>Actinomycetes</taxon>
        <taxon>Mycobacteriales</taxon>
        <taxon>Corynebacteriaceae</taxon>
        <taxon>Corynebacterium</taxon>
    </lineage>
</organism>
<dbReference type="Proteomes" id="UP000244989">
    <property type="component" value="Unassembled WGS sequence"/>
</dbReference>
<evidence type="ECO:0000313" key="1">
    <source>
        <dbReference type="EMBL" id="PWC01587.1"/>
    </source>
</evidence>
<gene>
    <name evidence="1" type="ORF">DF222_06520</name>
</gene>
<reference evidence="2" key="1">
    <citation type="submission" date="2018-04" db="EMBL/GenBank/DDBJ databases">
        <authorList>
            <person name="Liu S."/>
            <person name="Wang Z."/>
            <person name="Li J."/>
        </authorList>
    </citation>
    <scope>NUCLEOTIDE SEQUENCE [LARGE SCALE GENOMIC DNA]</scope>
    <source>
        <strain evidence="2">2189</strain>
    </source>
</reference>
<dbReference type="EMBL" id="QEEZ01000010">
    <property type="protein sequence ID" value="PWC01587.1"/>
    <property type="molecule type" value="Genomic_DNA"/>
</dbReference>
<keyword evidence="2" id="KW-1185">Reference proteome</keyword>
<comment type="caution">
    <text evidence="1">The sequence shown here is derived from an EMBL/GenBank/DDBJ whole genome shotgun (WGS) entry which is preliminary data.</text>
</comment>
<dbReference type="KEGG" id="cyz:C3B44_03860"/>
<proteinExistence type="predicted"/>
<sequence length="202" mass="21591">MTIAEQPTSPADPSDPAALMLLPQLANRRGFDNILGSYHPGRKPAAIALSLELDAVLVAGGQVLSREDLGRRNLSLQAGWDEAAGNLIALAINREGAIAASLIHSGHGQWWKLSIGETCAGSWLAHPHTFSIVNDFLRTRLGGEPYYRLPAPGERSMLVTADAPTVADTNERDVVIYQAGFPVPLDRARPVEHTGVGFLLAS</sequence>
<protein>
    <submittedName>
        <fullName evidence="1">Uncharacterized protein</fullName>
    </submittedName>
</protein>
<dbReference type="RefSeq" id="WP_108431220.1">
    <property type="nucleotide sequence ID" value="NZ_CP026947.1"/>
</dbReference>
<evidence type="ECO:0000313" key="2">
    <source>
        <dbReference type="Proteomes" id="UP000244989"/>
    </source>
</evidence>
<name>A0A2U1T6F6_9CORY</name>
<dbReference type="OrthoDB" id="4408123at2"/>
<accession>A0A2U1T6F6</accession>
<dbReference type="AlphaFoldDB" id="A0A2U1T6F6"/>